<sequence>MYYLTIIKNGEEVCSRQPFTDYMAAISACSAYCKPRRKTSTLYFTTEVVNGICVRSYAALDDPEDIAGDDSASLARYHAAAKYSNSFEYEGSLMFLVESEYAKRGFDDDKDDE</sequence>
<protein>
    <submittedName>
        <fullName evidence="1">Uncharacterized protein</fullName>
    </submittedName>
</protein>
<gene>
    <name evidence="1" type="ORF">QWZ03_14455</name>
</gene>
<accession>A0ABT8B749</accession>
<evidence type="ECO:0000313" key="1">
    <source>
        <dbReference type="EMBL" id="MDN3577968.1"/>
    </source>
</evidence>
<organism evidence="1 2">
    <name type="scientific">Chitinimonas viridis</name>
    <dbReference type="NCBI Taxonomy" id="664880"/>
    <lineage>
        <taxon>Bacteria</taxon>
        <taxon>Pseudomonadati</taxon>
        <taxon>Pseudomonadota</taxon>
        <taxon>Betaproteobacteria</taxon>
        <taxon>Neisseriales</taxon>
        <taxon>Chitinibacteraceae</taxon>
        <taxon>Chitinimonas</taxon>
    </lineage>
</organism>
<comment type="caution">
    <text evidence="1">The sequence shown here is derived from an EMBL/GenBank/DDBJ whole genome shotgun (WGS) entry which is preliminary data.</text>
</comment>
<name>A0ABT8B749_9NEIS</name>
<reference evidence="1" key="1">
    <citation type="journal article" date="2014" name="Int. J. Syst. Evol. Microbiol.">
        <title>Complete genome of a new Firmicutes species belonging to the dominant human colonic microbiota ('Ruminococcus bicirculans') reveals two chromosomes and a selective capacity to utilize plant glucans.</title>
        <authorList>
            <consortium name="NISC Comparative Sequencing Program"/>
            <person name="Wegmann U."/>
            <person name="Louis P."/>
            <person name="Goesmann A."/>
            <person name="Henrissat B."/>
            <person name="Duncan S.H."/>
            <person name="Flint H.J."/>
        </authorList>
    </citation>
    <scope>NUCLEOTIDE SEQUENCE</scope>
    <source>
        <strain evidence="1">CECT 7703</strain>
    </source>
</reference>
<dbReference type="Proteomes" id="UP001180081">
    <property type="component" value="Unassembled WGS sequence"/>
</dbReference>
<keyword evidence="2" id="KW-1185">Reference proteome</keyword>
<reference evidence="1" key="2">
    <citation type="submission" date="2023-06" db="EMBL/GenBank/DDBJ databases">
        <authorList>
            <person name="Lucena T."/>
            <person name="Sun Q."/>
        </authorList>
    </citation>
    <scope>NUCLEOTIDE SEQUENCE</scope>
    <source>
        <strain evidence="1">CECT 7703</strain>
    </source>
</reference>
<evidence type="ECO:0000313" key="2">
    <source>
        <dbReference type="Proteomes" id="UP001180081"/>
    </source>
</evidence>
<dbReference type="RefSeq" id="WP_290333373.1">
    <property type="nucleotide sequence ID" value="NZ_JAUFPU010000018.1"/>
</dbReference>
<dbReference type="EMBL" id="JAUFPU010000018">
    <property type="protein sequence ID" value="MDN3577968.1"/>
    <property type="molecule type" value="Genomic_DNA"/>
</dbReference>
<proteinExistence type="predicted"/>